<dbReference type="Pfam" id="PF00440">
    <property type="entry name" value="TetR_N"/>
    <property type="match status" value="1"/>
</dbReference>
<dbReference type="Proteomes" id="UP000305675">
    <property type="component" value="Unassembled WGS sequence"/>
</dbReference>
<dbReference type="PROSITE" id="PS50977">
    <property type="entry name" value="HTH_TETR_2"/>
    <property type="match status" value="1"/>
</dbReference>
<keyword evidence="1 2" id="KW-0238">DNA-binding</keyword>
<comment type="caution">
    <text evidence="4">The sequence shown here is derived from an EMBL/GenBank/DDBJ whole genome shotgun (WGS) entry which is preliminary data.</text>
</comment>
<dbReference type="Gene3D" id="1.10.357.10">
    <property type="entry name" value="Tetracycline Repressor, domain 2"/>
    <property type="match status" value="1"/>
</dbReference>
<keyword evidence="5" id="KW-1185">Reference proteome</keyword>
<evidence type="ECO:0000256" key="2">
    <source>
        <dbReference type="PROSITE-ProRule" id="PRU00335"/>
    </source>
</evidence>
<dbReference type="RefSeq" id="WP_136861421.1">
    <property type="nucleotide sequence ID" value="NZ_SWCJ01000001.1"/>
</dbReference>
<evidence type="ECO:0000256" key="1">
    <source>
        <dbReference type="ARBA" id="ARBA00023125"/>
    </source>
</evidence>
<name>A0A4U1BRN7_9GAMM</name>
<organism evidence="4 5">
    <name type="scientific">Ferrimonas aestuarii</name>
    <dbReference type="NCBI Taxonomy" id="2569539"/>
    <lineage>
        <taxon>Bacteria</taxon>
        <taxon>Pseudomonadati</taxon>
        <taxon>Pseudomonadota</taxon>
        <taxon>Gammaproteobacteria</taxon>
        <taxon>Alteromonadales</taxon>
        <taxon>Ferrimonadaceae</taxon>
        <taxon>Ferrimonas</taxon>
    </lineage>
</organism>
<dbReference type="InterPro" id="IPR001647">
    <property type="entry name" value="HTH_TetR"/>
</dbReference>
<dbReference type="GO" id="GO:0003677">
    <property type="term" value="F:DNA binding"/>
    <property type="evidence" value="ECO:0007669"/>
    <property type="project" value="UniProtKB-UniRule"/>
</dbReference>
<dbReference type="AlphaFoldDB" id="A0A4U1BRN7"/>
<proteinExistence type="predicted"/>
<dbReference type="PRINTS" id="PR00455">
    <property type="entry name" value="HTHTETR"/>
</dbReference>
<evidence type="ECO:0000259" key="3">
    <source>
        <dbReference type="PROSITE" id="PS50977"/>
    </source>
</evidence>
<dbReference type="OrthoDB" id="5918833at2"/>
<feature type="domain" description="HTH tetR-type" evidence="3">
    <location>
        <begin position="10"/>
        <end position="70"/>
    </location>
</feature>
<reference evidence="4 5" key="1">
    <citation type="submission" date="2019-04" db="EMBL/GenBank/DDBJ databases">
        <authorList>
            <person name="Hwang J.C."/>
        </authorList>
    </citation>
    <scope>NUCLEOTIDE SEQUENCE [LARGE SCALE GENOMIC DNA]</scope>
    <source>
        <strain evidence="4 5">IMCC35002</strain>
    </source>
</reference>
<protein>
    <submittedName>
        <fullName evidence="4">TetR/AcrR family transcriptional regulator</fullName>
    </submittedName>
</protein>
<sequence length="254" mass="29065">MYCPKTPQAENRCQILLNAAETLIEEQGVISFKFSDIAKVANCSTGSVYKFFESKEDVLICLFLRSATSNCIPDFLDIHPELDDAERFLVPILMTYAVITKSPSFTALRSVSVNSKVWTLASCEKVQRFKVRANRFFDLIMEQAKSAQQSGMLNESDERLLLLSQLIYFQLYGQTTAYESRLINKLPMENKDRAQMDCILAIMSAFNWKVQLTPERYERVFKQVNQFISVGTKNKLTCQQCQKVNASLKNNLTK</sequence>
<evidence type="ECO:0000313" key="5">
    <source>
        <dbReference type="Proteomes" id="UP000305675"/>
    </source>
</evidence>
<dbReference type="InterPro" id="IPR009057">
    <property type="entry name" value="Homeodomain-like_sf"/>
</dbReference>
<evidence type="ECO:0000313" key="4">
    <source>
        <dbReference type="EMBL" id="TKB58273.1"/>
    </source>
</evidence>
<dbReference type="SUPFAM" id="SSF46689">
    <property type="entry name" value="Homeodomain-like"/>
    <property type="match status" value="1"/>
</dbReference>
<feature type="DNA-binding region" description="H-T-H motif" evidence="2">
    <location>
        <begin position="33"/>
        <end position="52"/>
    </location>
</feature>
<dbReference type="EMBL" id="SWCJ01000001">
    <property type="protein sequence ID" value="TKB58273.1"/>
    <property type="molecule type" value="Genomic_DNA"/>
</dbReference>
<accession>A0A4U1BRN7</accession>
<gene>
    <name evidence="4" type="ORF">FCL42_00500</name>
</gene>